<dbReference type="SUPFAM" id="SSF55729">
    <property type="entry name" value="Acyl-CoA N-acyltransferases (Nat)"/>
    <property type="match status" value="1"/>
</dbReference>
<dbReference type="GO" id="GO:1990189">
    <property type="term" value="F:protein N-terminal-serine acetyltransferase activity"/>
    <property type="evidence" value="ECO:0007669"/>
    <property type="project" value="TreeGrafter"/>
</dbReference>
<evidence type="ECO:0000313" key="3">
    <source>
        <dbReference type="Proteomes" id="UP001144396"/>
    </source>
</evidence>
<accession>A0A9W6CVA4</accession>
<dbReference type="RefSeq" id="WP_281883408.1">
    <property type="nucleotide sequence ID" value="NZ_BSDP01000001.1"/>
</dbReference>
<protein>
    <recommendedName>
        <fullName evidence="1">N-acetyltransferase domain-containing protein</fullName>
    </recommendedName>
</protein>
<dbReference type="EMBL" id="BSDP01000001">
    <property type="protein sequence ID" value="GLI27132.1"/>
    <property type="molecule type" value="Genomic_DNA"/>
</dbReference>
<evidence type="ECO:0000313" key="2">
    <source>
        <dbReference type="EMBL" id="GLI27132.1"/>
    </source>
</evidence>
<dbReference type="PANTHER" id="PTHR43441:SF11">
    <property type="entry name" value="RIBOSOMAL-PROTEIN-SERINE ACETYLTRANSFERASE"/>
    <property type="match status" value="1"/>
</dbReference>
<dbReference type="PROSITE" id="PS51186">
    <property type="entry name" value="GNAT"/>
    <property type="match status" value="1"/>
</dbReference>
<dbReference type="PANTHER" id="PTHR43441">
    <property type="entry name" value="RIBOSOMAL-PROTEIN-SERINE ACETYLTRANSFERASE"/>
    <property type="match status" value="1"/>
</dbReference>
<dbReference type="Gene3D" id="3.40.630.30">
    <property type="match status" value="1"/>
</dbReference>
<keyword evidence="3" id="KW-1185">Reference proteome</keyword>
<dbReference type="GO" id="GO:0008999">
    <property type="term" value="F:protein-N-terminal-alanine acetyltransferase activity"/>
    <property type="evidence" value="ECO:0007669"/>
    <property type="project" value="TreeGrafter"/>
</dbReference>
<dbReference type="Proteomes" id="UP001144396">
    <property type="component" value="Unassembled WGS sequence"/>
</dbReference>
<organism evidence="2 3">
    <name type="scientific">Agromyces rhizosphaerae</name>
    <dbReference type="NCBI Taxonomy" id="88374"/>
    <lineage>
        <taxon>Bacteria</taxon>
        <taxon>Bacillati</taxon>
        <taxon>Actinomycetota</taxon>
        <taxon>Actinomycetes</taxon>
        <taxon>Micrococcales</taxon>
        <taxon>Microbacteriaceae</taxon>
        <taxon>Agromyces</taxon>
    </lineage>
</organism>
<reference evidence="2" key="1">
    <citation type="submission" date="2022-12" db="EMBL/GenBank/DDBJ databases">
        <title>Reference genome sequencing for broad-spectrum identification of bacterial and archaeal isolates by mass spectrometry.</title>
        <authorList>
            <person name="Sekiguchi Y."/>
            <person name="Tourlousse D.M."/>
        </authorList>
    </citation>
    <scope>NUCLEOTIDE SEQUENCE</scope>
    <source>
        <strain evidence="2">14</strain>
    </source>
</reference>
<gene>
    <name evidence="2" type="ORF">ARHIZOSPH14_13740</name>
</gene>
<sequence>MDDAPAMRLPYAAEQLEAQPILTERLRLRPITLDDSDDVWDYQRRDEVRTYIPWPRRTREEGHEHTVWRAGMRLLATDDDAMLLVAELVGEPSLGREGDRVVAEFMTRVTSVAHAQVEIGWLVHPEFQRRGLAAEGTAAVLRHAFETLGAHRVHAVLDPRNLASAAICRRMGMRHEGTEREREFHDGAWDDLATFGILRREWDG</sequence>
<dbReference type="InterPro" id="IPR016181">
    <property type="entry name" value="Acyl_CoA_acyltransferase"/>
</dbReference>
<evidence type="ECO:0000259" key="1">
    <source>
        <dbReference type="PROSITE" id="PS51186"/>
    </source>
</evidence>
<dbReference type="Pfam" id="PF13302">
    <property type="entry name" value="Acetyltransf_3"/>
    <property type="match status" value="1"/>
</dbReference>
<dbReference type="AlphaFoldDB" id="A0A9W6CVA4"/>
<dbReference type="InterPro" id="IPR000182">
    <property type="entry name" value="GNAT_dom"/>
</dbReference>
<dbReference type="GO" id="GO:0005737">
    <property type="term" value="C:cytoplasm"/>
    <property type="evidence" value="ECO:0007669"/>
    <property type="project" value="TreeGrafter"/>
</dbReference>
<name>A0A9W6CVA4_9MICO</name>
<dbReference type="CDD" id="cd04301">
    <property type="entry name" value="NAT_SF"/>
    <property type="match status" value="1"/>
</dbReference>
<comment type="caution">
    <text evidence="2">The sequence shown here is derived from an EMBL/GenBank/DDBJ whole genome shotgun (WGS) entry which is preliminary data.</text>
</comment>
<feature type="domain" description="N-acetyltransferase" evidence="1">
    <location>
        <begin position="26"/>
        <end position="201"/>
    </location>
</feature>
<dbReference type="InterPro" id="IPR051908">
    <property type="entry name" value="Ribosomal_N-acetyltransferase"/>
</dbReference>
<proteinExistence type="predicted"/>